<sequence>MLDENITYLDTEQRNQNTKNIDQLSTLEVLEKINAEDATVPLAIKKVLPAIEKIVNLAYASIKEGGRVIYIGAGTSGRLGILDASECPPTYGVSPEMFQGLMAGGKDAIFKAKEGAEDSLTLAQKDLEEIHLNKNDLVVGIAASGRTPYVIGALQYAKKVGASTASIACSSNARISQYADAPVEVITGAEVICGSTRMKAGTAQKLVLNMISTTTMIKLGKVYQNYMVDVQPTNEKLKSRSTHMIQEITGVSDEKAQALYKESHAHVKVAIVMALCHVNLETANKLLEENEKISDILNK</sequence>
<feature type="active site" evidence="3">
    <location>
        <position position="117"/>
    </location>
</feature>
<organism evidence="5 6">
    <name type="scientific">Sharpea porci</name>
    <dbReference type="NCBI Taxonomy" id="2652286"/>
    <lineage>
        <taxon>Bacteria</taxon>
        <taxon>Bacillati</taxon>
        <taxon>Bacillota</taxon>
        <taxon>Erysipelotrichia</taxon>
        <taxon>Erysipelotrichales</taxon>
        <taxon>Coprobacillaceae</taxon>
        <taxon>Sharpea</taxon>
    </lineage>
</organism>
<comment type="caution">
    <text evidence="5">The sequence shown here is derived from an EMBL/GenBank/DDBJ whole genome shotgun (WGS) entry which is preliminary data.</text>
</comment>
<dbReference type="AlphaFoldDB" id="A0A844FT96"/>
<dbReference type="FunFam" id="3.40.50.10490:FF:000014">
    <property type="entry name" value="N-acetylmuramic acid 6-phosphate etherase"/>
    <property type="match status" value="1"/>
</dbReference>
<keyword evidence="2 3" id="KW-0119">Carbohydrate metabolism</keyword>
<evidence type="ECO:0000256" key="1">
    <source>
        <dbReference type="ARBA" id="ARBA00023239"/>
    </source>
</evidence>
<dbReference type="UniPathway" id="UPA00342"/>
<dbReference type="GO" id="GO:0097367">
    <property type="term" value="F:carbohydrate derivative binding"/>
    <property type="evidence" value="ECO:0007669"/>
    <property type="project" value="InterPro"/>
</dbReference>
<comment type="subunit">
    <text evidence="3">Homodimer.</text>
</comment>
<gene>
    <name evidence="3 5" type="primary">murQ</name>
    <name evidence="5" type="ORF">FYJ79_04765</name>
</gene>
<comment type="pathway">
    <text evidence="3">Amino-sugar metabolism; N-acetylmuramate degradation.</text>
</comment>
<proteinExistence type="inferred from homology"/>
<name>A0A844FT96_9FIRM</name>
<dbReference type="PANTHER" id="PTHR10088">
    <property type="entry name" value="GLUCOKINASE REGULATORY PROTEIN"/>
    <property type="match status" value="1"/>
</dbReference>
<keyword evidence="6" id="KW-1185">Reference proteome</keyword>
<dbReference type="EMBL" id="VUNM01000007">
    <property type="protein sequence ID" value="MST88893.1"/>
    <property type="molecule type" value="Genomic_DNA"/>
</dbReference>
<dbReference type="Gene3D" id="1.10.8.1080">
    <property type="match status" value="1"/>
</dbReference>
<dbReference type="Pfam" id="PF22645">
    <property type="entry name" value="GKRP_SIS_N"/>
    <property type="match status" value="1"/>
</dbReference>
<evidence type="ECO:0000259" key="4">
    <source>
        <dbReference type="PROSITE" id="PS51464"/>
    </source>
</evidence>
<dbReference type="Pfam" id="PF20741">
    <property type="entry name" value="GKRP-like_C"/>
    <property type="match status" value="1"/>
</dbReference>
<comment type="miscellaneous">
    <text evidence="3">A lyase-type mechanism (elimination/hydration) is suggested for the cleavage of the lactyl ether bond of MurNAc 6-phosphate, with the formation of an alpha,beta-unsaturated aldehyde intermediate with (E)-stereochemistry, followed by the syn addition of water to give product.</text>
</comment>
<evidence type="ECO:0000313" key="5">
    <source>
        <dbReference type="EMBL" id="MST88893.1"/>
    </source>
</evidence>
<dbReference type="NCBIfam" id="NF009222">
    <property type="entry name" value="PRK12570.1"/>
    <property type="match status" value="1"/>
</dbReference>
<dbReference type="GO" id="GO:0009254">
    <property type="term" value="P:peptidoglycan turnover"/>
    <property type="evidence" value="ECO:0007669"/>
    <property type="project" value="TreeGrafter"/>
</dbReference>
<keyword evidence="1 3" id="KW-0456">Lyase</keyword>
<dbReference type="PROSITE" id="PS51464">
    <property type="entry name" value="SIS"/>
    <property type="match status" value="1"/>
</dbReference>
<dbReference type="Proteomes" id="UP000442619">
    <property type="component" value="Unassembled WGS sequence"/>
</dbReference>
<dbReference type="GO" id="GO:0097173">
    <property type="term" value="P:N-acetylmuramic acid catabolic process"/>
    <property type="evidence" value="ECO:0007669"/>
    <property type="project" value="UniProtKB-UniPathway"/>
</dbReference>
<dbReference type="InterPro" id="IPR005488">
    <property type="entry name" value="Etherase_MurQ"/>
</dbReference>
<protein>
    <recommendedName>
        <fullName evidence="3">N-acetylmuramic acid 6-phosphate etherase</fullName>
        <shortName evidence="3">MurNAc-6-P etherase</shortName>
        <ecNumber evidence="3">4.2.1.126</ecNumber>
    </recommendedName>
    <alternativeName>
        <fullName evidence="3">N-acetylmuramic acid 6-phosphate hydrolase</fullName>
    </alternativeName>
    <alternativeName>
        <fullName evidence="3">N-acetylmuramic acid 6-phosphate lyase</fullName>
    </alternativeName>
</protein>
<dbReference type="SUPFAM" id="SSF53697">
    <property type="entry name" value="SIS domain"/>
    <property type="match status" value="1"/>
</dbReference>
<dbReference type="RefSeq" id="WP_154514993.1">
    <property type="nucleotide sequence ID" value="NZ_VUNM01000007.1"/>
</dbReference>
<dbReference type="PANTHER" id="PTHR10088:SF4">
    <property type="entry name" value="GLUCOKINASE REGULATORY PROTEIN"/>
    <property type="match status" value="1"/>
</dbReference>
<dbReference type="NCBIfam" id="TIGR00274">
    <property type="entry name" value="N-acetylmuramic acid 6-phosphate etherase"/>
    <property type="match status" value="1"/>
</dbReference>
<dbReference type="EC" id="4.2.1.126" evidence="3"/>
<dbReference type="HAMAP" id="MF_00068">
    <property type="entry name" value="MurQ"/>
    <property type="match status" value="1"/>
</dbReference>
<feature type="active site" description="Proton donor" evidence="3">
    <location>
        <position position="86"/>
    </location>
</feature>
<dbReference type="NCBIfam" id="NF003915">
    <property type="entry name" value="PRK05441.1"/>
    <property type="match status" value="1"/>
</dbReference>
<dbReference type="InterPro" id="IPR001347">
    <property type="entry name" value="SIS_dom"/>
</dbReference>
<dbReference type="CDD" id="cd05007">
    <property type="entry name" value="SIS_Etherase"/>
    <property type="match status" value="1"/>
</dbReference>
<comment type="similarity">
    <text evidence="3">Belongs to the GCKR-like family. MurNAc-6-P etherase subfamily.</text>
</comment>
<dbReference type="Gene3D" id="3.40.50.10490">
    <property type="entry name" value="Glucose-6-phosphate isomerase like protein, domain 1"/>
    <property type="match status" value="1"/>
</dbReference>
<feature type="domain" description="SIS" evidence="4">
    <location>
        <begin position="58"/>
        <end position="221"/>
    </location>
</feature>
<reference evidence="5 6" key="1">
    <citation type="submission" date="2019-08" db="EMBL/GenBank/DDBJ databases">
        <title>In-depth cultivation of the pig gut microbiome towards novel bacterial diversity and tailored functional studies.</title>
        <authorList>
            <person name="Wylensek D."/>
            <person name="Hitch T.C.A."/>
            <person name="Clavel T."/>
        </authorList>
    </citation>
    <scope>NUCLEOTIDE SEQUENCE [LARGE SCALE GENOMIC DNA]</scope>
    <source>
        <strain evidence="5 6">CA-Schmier-601-WT-3</strain>
    </source>
</reference>
<evidence type="ECO:0000256" key="3">
    <source>
        <dbReference type="HAMAP-Rule" id="MF_00068"/>
    </source>
</evidence>
<accession>A0A844FT96</accession>
<evidence type="ECO:0000313" key="6">
    <source>
        <dbReference type="Proteomes" id="UP000442619"/>
    </source>
</evidence>
<comment type="function">
    <text evidence="3">Specifically catalyzes the cleavage of the D-lactyl ether substituent of MurNAc 6-phosphate, producing GlcNAc 6-phosphate and D-lactate.</text>
</comment>
<comment type="catalytic activity">
    <reaction evidence="3">
        <text>N-acetyl-D-muramate 6-phosphate + H2O = N-acetyl-D-glucosamine 6-phosphate + (R)-lactate</text>
        <dbReference type="Rhea" id="RHEA:26410"/>
        <dbReference type="ChEBI" id="CHEBI:15377"/>
        <dbReference type="ChEBI" id="CHEBI:16004"/>
        <dbReference type="ChEBI" id="CHEBI:57513"/>
        <dbReference type="ChEBI" id="CHEBI:58722"/>
        <dbReference type="EC" id="4.2.1.126"/>
    </reaction>
</comment>
<dbReference type="GO" id="GO:0046348">
    <property type="term" value="P:amino sugar catabolic process"/>
    <property type="evidence" value="ECO:0007669"/>
    <property type="project" value="InterPro"/>
</dbReference>
<dbReference type="InterPro" id="IPR046348">
    <property type="entry name" value="SIS_dom_sf"/>
</dbReference>
<dbReference type="InterPro" id="IPR040190">
    <property type="entry name" value="MURQ/GCKR"/>
</dbReference>
<dbReference type="GO" id="GO:0016835">
    <property type="term" value="F:carbon-oxygen lyase activity"/>
    <property type="evidence" value="ECO:0007669"/>
    <property type="project" value="UniProtKB-UniRule"/>
</dbReference>
<dbReference type="GO" id="GO:0016803">
    <property type="term" value="F:ether hydrolase activity"/>
    <property type="evidence" value="ECO:0007669"/>
    <property type="project" value="TreeGrafter"/>
</dbReference>
<evidence type="ECO:0000256" key="2">
    <source>
        <dbReference type="ARBA" id="ARBA00023277"/>
    </source>
</evidence>